<evidence type="ECO:0000259" key="4">
    <source>
        <dbReference type="PROSITE" id="PS50893"/>
    </source>
</evidence>
<organism evidence="8 9">
    <name type="scientific">Candidatus Fonsibacter lacus</name>
    <dbReference type="NCBI Taxonomy" id="2576439"/>
    <lineage>
        <taxon>Bacteria</taxon>
        <taxon>Pseudomonadati</taxon>
        <taxon>Pseudomonadota</taxon>
        <taxon>Alphaproteobacteria</taxon>
        <taxon>Candidatus Pelagibacterales</taxon>
        <taxon>Candidatus Pelagibacterales incertae sedis</taxon>
        <taxon>Candidatus Fonsibacter</taxon>
    </lineage>
</organism>
<evidence type="ECO:0000256" key="2">
    <source>
        <dbReference type="ARBA" id="ARBA00022741"/>
    </source>
</evidence>
<dbReference type="NCBIfam" id="TIGR04406">
    <property type="entry name" value="LPS_export_lptB"/>
    <property type="match status" value="1"/>
</dbReference>
<evidence type="ECO:0000313" key="5">
    <source>
        <dbReference type="EMBL" id="NBN87769.1"/>
    </source>
</evidence>
<sequence>MKDKDQKFTVISNKKVIKRFAAVADSNISDTLEEISEAKKEIQDEKPLILSKNNLVKDESEILENQTQIKKLVEEKITEPTVVKKINKKLNNNVFKLISDDYYYNREPSTLEINHLTKIIKKRVILKDVSVTVNPQEIVALLGPNGAGKTTMFSIVLGILNPTQGKVIFNNKVINELPIHMRAKEGISYLPQSRSIFRGLTVEENIRAVAEVAIKDQEKEDELVEHLLNEFKIAHLRTASALSLSGGEARRVEIARCLTTSPKVLLLDEPFAALDPIAIIELKEMLRHLKDKGISIFITDHNVKETLDIVDRAYIINNGELIAEGSPQEIVENKKARQLYLGSQFKI</sequence>
<dbReference type="Proteomes" id="UP000747791">
    <property type="component" value="Unassembled WGS sequence"/>
</dbReference>
<accession>A0A845S4E8</accession>
<gene>
    <name evidence="8" type="primary">lptB</name>
    <name evidence="5" type="ORF">EBV32_01580</name>
    <name evidence="8" type="ORF">EBV78_00625</name>
    <name evidence="6" type="ORF">EBX29_03155</name>
    <name evidence="7" type="ORF">EBX74_01875</name>
</gene>
<dbReference type="Gene3D" id="3.40.50.300">
    <property type="entry name" value="P-loop containing nucleotide triphosphate hydrolases"/>
    <property type="match status" value="1"/>
</dbReference>
<dbReference type="PROSITE" id="PS50893">
    <property type="entry name" value="ABC_TRANSPORTER_2"/>
    <property type="match status" value="1"/>
</dbReference>
<evidence type="ECO:0000313" key="9">
    <source>
        <dbReference type="Proteomes" id="UP000572953"/>
    </source>
</evidence>
<dbReference type="GO" id="GO:0043190">
    <property type="term" value="C:ATP-binding cassette (ABC) transporter complex"/>
    <property type="evidence" value="ECO:0007669"/>
    <property type="project" value="InterPro"/>
</dbReference>
<dbReference type="InterPro" id="IPR030921">
    <property type="entry name" value="LPS_export_LptB"/>
</dbReference>
<dbReference type="GO" id="GO:0005524">
    <property type="term" value="F:ATP binding"/>
    <property type="evidence" value="ECO:0007669"/>
    <property type="project" value="UniProtKB-KW"/>
</dbReference>
<dbReference type="SUPFAM" id="SSF52540">
    <property type="entry name" value="P-loop containing nucleoside triphosphate hydrolases"/>
    <property type="match status" value="1"/>
</dbReference>
<dbReference type="Proteomes" id="UP000572953">
    <property type="component" value="Unassembled WGS sequence"/>
</dbReference>
<dbReference type="AlphaFoldDB" id="A0A845S4E8"/>
<dbReference type="EMBL" id="RGGN01000009">
    <property type="protein sequence ID" value="NCU62593.1"/>
    <property type="molecule type" value="Genomic_DNA"/>
</dbReference>
<dbReference type="GO" id="GO:0055085">
    <property type="term" value="P:transmembrane transport"/>
    <property type="evidence" value="ECO:0007669"/>
    <property type="project" value="InterPro"/>
</dbReference>
<dbReference type="Proteomes" id="UP000699985">
    <property type="component" value="Unassembled WGS sequence"/>
</dbReference>
<dbReference type="InterPro" id="IPR027417">
    <property type="entry name" value="P-loop_NTPase"/>
</dbReference>
<evidence type="ECO:0000313" key="8">
    <source>
        <dbReference type="EMBL" id="NCU62593.1"/>
    </source>
</evidence>
<proteinExistence type="predicted"/>
<keyword evidence="1" id="KW-0813">Transport</keyword>
<dbReference type="InterPro" id="IPR003439">
    <property type="entry name" value="ABC_transporter-like_ATP-bd"/>
</dbReference>
<name>A0A845S4E8_9PROT</name>
<evidence type="ECO:0000256" key="3">
    <source>
        <dbReference type="ARBA" id="ARBA00022840"/>
    </source>
</evidence>
<dbReference type="GO" id="GO:0016887">
    <property type="term" value="F:ATP hydrolysis activity"/>
    <property type="evidence" value="ECO:0007669"/>
    <property type="project" value="InterPro"/>
</dbReference>
<keyword evidence="3 8" id="KW-0067">ATP-binding</keyword>
<comment type="caution">
    <text evidence="8">The sequence shown here is derived from an EMBL/GenBank/DDBJ whole genome shotgun (WGS) entry which is preliminary data.</text>
</comment>
<dbReference type="SMART" id="SM00382">
    <property type="entry name" value="AAA"/>
    <property type="match status" value="1"/>
</dbReference>
<dbReference type="PROSITE" id="PS00211">
    <property type="entry name" value="ABC_TRANSPORTER_1"/>
    <property type="match status" value="1"/>
</dbReference>
<dbReference type="PANTHER" id="PTHR45772:SF10">
    <property type="entry name" value="LIPOPOLYSACCHARIDE EXPORT SYSTEM ATP-BINDING PROTEIN LPTB"/>
    <property type="match status" value="1"/>
</dbReference>
<dbReference type="EMBL" id="RGOB01000035">
    <property type="protein sequence ID" value="NCU53041.1"/>
    <property type="molecule type" value="Genomic_DNA"/>
</dbReference>
<reference evidence="8 9" key="1">
    <citation type="submission" date="2018-10" db="EMBL/GenBank/DDBJ databases">
        <title>Iterative Subtractive Binning of Freshwater Chronoseries Metagenomes Recovers Nearly Complete Genomes from over Four Hundred Novel Species.</title>
        <authorList>
            <person name="Rodriguez-R L.M."/>
            <person name="Tsementzi D."/>
            <person name="Luo C."/>
            <person name="Konstantinidis K.T."/>
        </authorList>
    </citation>
    <scope>NUCLEOTIDE SEQUENCE [LARGE SCALE GENOMIC DNA]</scope>
    <source>
        <strain evidence="8">WB7_2B_003</strain>
        <strain evidence="5">WB7_6_001</strain>
        <strain evidence="6">WB8_1A_003</strain>
        <strain evidence="7">WB8_2A_004</strain>
    </source>
</reference>
<dbReference type="InterPro" id="IPR051120">
    <property type="entry name" value="ABC_AA/LPS_Transport"/>
</dbReference>
<dbReference type="Proteomes" id="UP000713222">
    <property type="component" value="Unassembled WGS sequence"/>
</dbReference>
<keyword evidence="2" id="KW-0547">Nucleotide-binding</keyword>
<protein>
    <submittedName>
        <fullName evidence="8">LPS export ABC transporter ATP-binding protein</fullName>
    </submittedName>
</protein>
<dbReference type="InterPro" id="IPR017871">
    <property type="entry name" value="ABC_transporter-like_CS"/>
</dbReference>
<evidence type="ECO:0000313" key="7">
    <source>
        <dbReference type="EMBL" id="NCU53041.1"/>
    </source>
</evidence>
<evidence type="ECO:0000256" key="1">
    <source>
        <dbReference type="ARBA" id="ARBA00022448"/>
    </source>
</evidence>
<feature type="domain" description="ABC transporter" evidence="4">
    <location>
        <begin position="111"/>
        <end position="343"/>
    </location>
</feature>
<dbReference type="EMBL" id="RGET01000012">
    <property type="protein sequence ID" value="NBN87769.1"/>
    <property type="molecule type" value="Genomic_DNA"/>
</dbReference>
<evidence type="ECO:0000313" key="6">
    <source>
        <dbReference type="EMBL" id="NCU50749.1"/>
    </source>
</evidence>
<dbReference type="Pfam" id="PF00005">
    <property type="entry name" value="ABC_tran"/>
    <property type="match status" value="1"/>
</dbReference>
<dbReference type="EMBL" id="RGMI01000149">
    <property type="protein sequence ID" value="NCU50749.1"/>
    <property type="molecule type" value="Genomic_DNA"/>
</dbReference>
<dbReference type="InterPro" id="IPR003593">
    <property type="entry name" value="AAA+_ATPase"/>
</dbReference>
<dbReference type="PANTHER" id="PTHR45772">
    <property type="entry name" value="CONSERVED COMPONENT OF ABC TRANSPORTER FOR NATURAL AMINO ACIDS-RELATED"/>
    <property type="match status" value="1"/>
</dbReference>